<evidence type="ECO:0000256" key="4">
    <source>
        <dbReference type="SAM" id="MobiDB-lite"/>
    </source>
</evidence>
<feature type="domain" description="CBS" evidence="5">
    <location>
        <begin position="271"/>
        <end position="330"/>
    </location>
</feature>
<dbReference type="PANTHER" id="PTHR13780:SF36">
    <property type="entry name" value="CBS DOMAIN-CONTAINING PROTEIN"/>
    <property type="match status" value="1"/>
</dbReference>
<dbReference type="GO" id="GO:0004865">
    <property type="term" value="F:protein serine/threonine phosphatase inhibitor activity"/>
    <property type="evidence" value="ECO:0007669"/>
    <property type="project" value="TreeGrafter"/>
</dbReference>
<proteinExistence type="predicted"/>
<feature type="domain" description="CBS" evidence="5">
    <location>
        <begin position="40"/>
        <end position="102"/>
    </location>
</feature>
<dbReference type="Proteomes" id="UP000324585">
    <property type="component" value="Unassembled WGS sequence"/>
</dbReference>
<dbReference type="Pfam" id="PF00571">
    <property type="entry name" value="CBS"/>
    <property type="match status" value="2"/>
</dbReference>
<dbReference type="InterPro" id="IPR050511">
    <property type="entry name" value="AMPK_gamma/SDS23_families"/>
</dbReference>
<dbReference type="SUPFAM" id="SSF54631">
    <property type="entry name" value="CBS-domain pair"/>
    <property type="match status" value="2"/>
</dbReference>
<evidence type="ECO:0000313" key="6">
    <source>
        <dbReference type="EMBL" id="KAA8499633.1"/>
    </source>
</evidence>
<reference evidence="7" key="1">
    <citation type="journal article" date="2019" name="Nat. Commun.">
        <title>Expansion of phycobilisome linker gene families in mesophilic red algae.</title>
        <authorList>
            <person name="Lee J."/>
            <person name="Kim D."/>
            <person name="Bhattacharya D."/>
            <person name="Yoon H.S."/>
        </authorList>
    </citation>
    <scope>NUCLEOTIDE SEQUENCE [LARGE SCALE GENOMIC DNA]</scope>
    <source>
        <strain evidence="7">CCMP 1328</strain>
    </source>
</reference>
<feature type="region of interest" description="Disordered" evidence="4">
    <location>
        <begin position="118"/>
        <end position="144"/>
    </location>
</feature>
<evidence type="ECO:0000313" key="7">
    <source>
        <dbReference type="Proteomes" id="UP000324585"/>
    </source>
</evidence>
<dbReference type="InterPro" id="IPR000644">
    <property type="entry name" value="CBS_dom"/>
</dbReference>
<organism evidence="6 7">
    <name type="scientific">Porphyridium purpureum</name>
    <name type="common">Red alga</name>
    <name type="synonym">Porphyridium cruentum</name>
    <dbReference type="NCBI Taxonomy" id="35688"/>
    <lineage>
        <taxon>Eukaryota</taxon>
        <taxon>Rhodophyta</taxon>
        <taxon>Bangiophyceae</taxon>
        <taxon>Porphyridiales</taxon>
        <taxon>Porphyridiaceae</taxon>
        <taxon>Porphyridium</taxon>
    </lineage>
</organism>
<evidence type="ECO:0000259" key="5">
    <source>
        <dbReference type="PROSITE" id="PS51371"/>
    </source>
</evidence>
<dbReference type="AlphaFoldDB" id="A0A5J4ZA53"/>
<dbReference type="SMART" id="SM00116">
    <property type="entry name" value="CBS"/>
    <property type="match status" value="3"/>
</dbReference>
<keyword evidence="1" id="KW-0677">Repeat</keyword>
<dbReference type="GO" id="GO:0042149">
    <property type="term" value="P:cellular response to glucose starvation"/>
    <property type="evidence" value="ECO:0007669"/>
    <property type="project" value="TreeGrafter"/>
</dbReference>
<evidence type="ECO:0000256" key="2">
    <source>
        <dbReference type="ARBA" id="ARBA00023122"/>
    </source>
</evidence>
<dbReference type="InterPro" id="IPR046342">
    <property type="entry name" value="CBS_dom_sf"/>
</dbReference>
<name>A0A5J4ZA53_PORPP</name>
<dbReference type="EMBL" id="VRMN01000001">
    <property type="protein sequence ID" value="KAA8499633.1"/>
    <property type="molecule type" value="Genomic_DNA"/>
</dbReference>
<evidence type="ECO:0000256" key="3">
    <source>
        <dbReference type="PROSITE-ProRule" id="PRU00703"/>
    </source>
</evidence>
<keyword evidence="7" id="KW-1185">Reference proteome</keyword>
<evidence type="ECO:0000256" key="1">
    <source>
        <dbReference type="ARBA" id="ARBA00022737"/>
    </source>
</evidence>
<gene>
    <name evidence="6" type="ORF">FVE85_7218</name>
</gene>
<protein>
    <submittedName>
        <fullName evidence="6">Protein SDS23</fullName>
    </submittedName>
</protein>
<accession>A0A5J4ZA53</accession>
<keyword evidence="2 3" id="KW-0129">CBS domain</keyword>
<dbReference type="Gene3D" id="3.10.580.10">
    <property type="entry name" value="CBS-domain"/>
    <property type="match status" value="2"/>
</dbReference>
<dbReference type="OrthoDB" id="449052at2759"/>
<comment type="caution">
    <text evidence="6">The sequence shown here is derived from an EMBL/GenBank/DDBJ whole genome shotgun (WGS) entry which is preliminary data.</text>
</comment>
<sequence>MSQRSGGWSAEDAHFLRSFWRAFRVRDALDTLRRDRARAPERVPIVLDADTLLEKACERLIEARVRSLVVRDSSKSDRGLAQFIGVFSYRTLVFYTLEALPRVHSVQDLTSSSKALAQTNGADAHDEAKFRSMPHTRSASTEEDQHLDIKALLNDHRSRAHAHQPDLSMPTTVGQYVTHVHNHENDHSELSRPVILWMDDTMDKLVDYCTLGVHRVSIAQIDPVTEQVSIVATVSQTDTIRFFLQVASQKEFASSQLEACLSRSLESVGLHAKAVAGVKSDEPLVNALELMYELKLSALAVVDPATSRLVSTLTMSDVKFAYATRKRNAFHRKIEWTLQQVYATKRTQEEKSRRHTDDNAVDPEFYEEPMFTTIALKQSIFASMSSMEKNKASVLWVLDPHGIPIGAVSSTDLLRVLFPFVY</sequence>
<dbReference type="PANTHER" id="PTHR13780">
    <property type="entry name" value="AMP-ACTIVATED PROTEIN KINASE, GAMMA REGULATORY SUBUNIT"/>
    <property type="match status" value="1"/>
</dbReference>
<dbReference type="PROSITE" id="PS51371">
    <property type="entry name" value="CBS"/>
    <property type="match status" value="2"/>
</dbReference>